<comment type="caution">
    <text evidence="6">The sequence shown here is derived from an EMBL/GenBank/DDBJ whole genome shotgun (WGS) entry which is preliminary data.</text>
</comment>
<evidence type="ECO:0000256" key="2">
    <source>
        <dbReference type="ARBA" id="ARBA00022801"/>
    </source>
</evidence>
<dbReference type="PROSITE" id="PS01174">
    <property type="entry name" value="LIPASE_GDXG_SER"/>
    <property type="match status" value="1"/>
</dbReference>
<evidence type="ECO:0000313" key="6">
    <source>
        <dbReference type="EMBL" id="NYH79044.1"/>
    </source>
</evidence>
<gene>
    <name evidence="6" type="ORF">FHR84_002378</name>
</gene>
<dbReference type="AlphaFoldDB" id="A0A852YV66"/>
<evidence type="ECO:0000259" key="5">
    <source>
        <dbReference type="Pfam" id="PF07859"/>
    </source>
</evidence>
<dbReference type="InterPro" id="IPR029058">
    <property type="entry name" value="AB_hydrolase_fold"/>
</dbReference>
<dbReference type="SUPFAM" id="SSF53474">
    <property type="entry name" value="alpha/beta-Hydrolases"/>
    <property type="match status" value="1"/>
</dbReference>
<dbReference type="InterPro" id="IPR013094">
    <property type="entry name" value="AB_hydrolase_3"/>
</dbReference>
<dbReference type="PANTHER" id="PTHR48081">
    <property type="entry name" value="AB HYDROLASE SUPERFAMILY PROTEIN C4A8.06C"/>
    <property type="match status" value="1"/>
</dbReference>
<keyword evidence="7" id="KW-1185">Reference proteome</keyword>
<dbReference type="EMBL" id="JACBYW010000004">
    <property type="protein sequence ID" value="NYH79044.1"/>
    <property type="molecule type" value="Genomic_DNA"/>
</dbReference>
<reference evidence="6 7" key="1">
    <citation type="submission" date="2020-07" db="EMBL/GenBank/DDBJ databases">
        <title>Genomic Encyclopedia of Type Strains, Phase III (KMG-III): the genomes of soil and plant-associated and newly described type strains.</title>
        <authorList>
            <person name="Whitman W."/>
        </authorList>
    </citation>
    <scope>NUCLEOTIDE SEQUENCE [LARGE SCALE GENOMIC DNA]</scope>
    <source>
        <strain evidence="6 7">CECT 8576</strain>
    </source>
</reference>
<feature type="domain" description="Alpha/beta hydrolase fold-3" evidence="5">
    <location>
        <begin position="78"/>
        <end position="284"/>
    </location>
</feature>
<organism evidence="6 7">
    <name type="scientific">Actinopolyspora biskrensis</name>
    <dbReference type="NCBI Taxonomy" id="1470178"/>
    <lineage>
        <taxon>Bacteria</taxon>
        <taxon>Bacillati</taxon>
        <taxon>Actinomycetota</taxon>
        <taxon>Actinomycetes</taxon>
        <taxon>Actinopolysporales</taxon>
        <taxon>Actinopolysporaceae</taxon>
        <taxon>Actinopolyspora</taxon>
    </lineage>
</organism>
<dbReference type="GO" id="GO:0016787">
    <property type="term" value="F:hydrolase activity"/>
    <property type="evidence" value="ECO:0007669"/>
    <property type="project" value="UniProtKB-KW"/>
</dbReference>
<keyword evidence="2 6" id="KW-0378">Hydrolase</keyword>
<evidence type="ECO:0000256" key="4">
    <source>
        <dbReference type="SAM" id="MobiDB-lite"/>
    </source>
</evidence>
<comment type="similarity">
    <text evidence="1">Belongs to the 'GDXG' lipolytic enzyme family.</text>
</comment>
<dbReference type="EC" id="3.1.1.-" evidence="6"/>
<evidence type="ECO:0000256" key="1">
    <source>
        <dbReference type="ARBA" id="ARBA00010515"/>
    </source>
</evidence>
<name>A0A852YV66_9ACTN</name>
<dbReference type="Pfam" id="PF07859">
    <property type="entry name" value="Abhydrolase_3"/>
    <property type="match status" value="1"/>
</dbReference>
<protein>
    <submittedName>
        <fullName evidence="6">Acetyl esterase</fullName>
        <ecNumber evidence="6">3.1.1.-</ecNumber>
    </submittedName>
</protein>
<evidence type="ECO:0000313" key="7">
    <source>
        <dbReference type="Proteomes" id="UP000548304"/>
    </source>
</evidence>
<sequence length="313" mass="33708">MALDEATSALLTRMAASDAKPLQELTATEAREAMSGQLASTDPPPPEMHRVDLVDVPTDDGTIPVRMLHPTGSPRGVLVYYHGGGWVLGSTAEFDELGRTLAARTGCSVAMVEYRLAPEHRHPAAVEDCWAALRWADREREELPGGPVPLLVAGDSAGGNLAAVISRRAAASGGPLPSMQILIYPVTDCDFDTGSYTDPRNQLVLTREGMTWFWDHYVPEPQDRLAPEASPLRADDLSGLPETVVLTAEHDVLRDEGEAYAERLRAAGVRVHERRFEGQTHGFLPMIGVLPGSAAGLDYIAETVDGHLTGQDS</sequence>
<dbReference type="RefSeq" id="WP_179535500.1">
    <property type="nucleotide sequence ID" value="NZ_JACBYW010000004.1"/>
</dbReference>
<proteinExistence type="inferred from homology"/>
<feature type="active site" evidence="3">
    <location>
        <position position="156"/>
    </location>
</feature>
<dbReference type="Gene3D" id="3.40.50.1820">
    <property type="entry name" value="alpha/beta hydrolase"/>
    <property type="match status" value="1"/>
</dbReference>
<dbReference type="Proteomes" id="UP000548304">
    <property type="component" value="Unassembled WGS sequence"/>
</dbReference>
<dbReference type="PANTHER" id="PTHR48081:SF8">
    <property type="entry name" value="ALPHA_BETA HYDROLASE FOLD-3 DOMAIN-CONTAINING PROTEIN-RELATED"/>
    <property type="match status" value="1"/>
</dbReference>
<dbReference type="InterPro" id="IPR033140">
    <property type="entry name" value="Lipase_GDXG_put_SER_AS"/>
</dbReference>
<feature type="region of interest" description="Disordered" evidence="4">
    <location>
        <begin position="32"/>
        <end position="51"/>
    </location>
</feature>
<dbReference type="InterPro" id="IPR050300">
    <property type="entry name" value="GDXG_lipolytic_enzyme"/>
</dbReference>
<accession>A0A852YV66</accession>
<evidence type="ECO:0000256" key="3">
    <source>
        <dbReference type="PROSITE-ProRule" id="PRU10038"/>
    </source>
</evidence>